<keyword evidence="4" id="KW-1185">Reference proteome</keyword>
<gene>
    <name evidence="3" type="ORF">FM121_05265</name>
</gene>
<dbReference type="EMBL" id="FWFD01000008">
    <property type="protein sequence ID" value="SLM85487.1"/>
    <property type="molecule type" value="Genomic_DNA"/>
</dbReference>
<keyword evidence="2" id="KW-1133">Transmembrane helix</keyword>
<sequence length="159" mass="17803">MIPEEQVENKEINDDVENKLDATEQQSDVGNVSRVDNASQQKSNKNKIISIVVIILALLIGVIGYQQMNNKSSTKKVETQVVDKKSEEAKTGKDTREAMTGVADLYSDMPKKEVRTDIKKTEFKKAEENVSKLEDGKLKEGLTNQLKEVETAMKDTSKK</sequence>
<proteinExistence type="predicted"/>
<dbReference type="OrthoDB" id="9938052at2"/>
<dbReference type="AlphaFoldDB" id="A0A1X6WMI6"/>
<evidence type="ECO:0000313" key="3">
    <source>
        <dbReference type="EMBL" id="SLM85487.1"/>
    </source>
</evidence>
<feature type="region of interest" description="Disordered" evidence="1">
    <location>
        <begin position="85"/>
        <end position="104"/>
    </location>
</feature>
<evidence type="ECO:0000313" key="4">
    <source>
        <dbReference type="Proteomes" id="UP000195918"/>
    </source>
</evidence>
<keyword evidence="2" id="KW-0812">Transmembrane</keyword>
<reference evidence="4" key="1">
    <citation type="submission" date="2017-02" db="EMBL/GenBank/DDBJ databases">
        <authorList>
            <person name="Dridi B."/>
        </authorList>
    </citation>
    <scope>NUCLEOTIDE SEQUENCE [LARGE SCALE GENOMIC DNA]</scope>
    <source>
        <strain evidence="4">bH819</strain>
    </source>
</reference>
<dbReference type="Proteomes" id="UP000195918">
    <property type="component" value="Unassembled WGS sequence"/>
</dbReference>
<keyword evidence="2" id="KW-0472">Membrane</keyword>
<name>A0A1X6WMI6_9ENTE</name>
<organism evidence="3 4">
    <name type="scientific">Vagococcus fluvialis bH819</name>
    <dbReference type="NCBI Taxonomy" id="1255619"/>
    <lineage>
        <taxon>Bacteria</taxon>
        <taxon>Bacillati</taxon>
        <taxon>Bacillota</taxon>
        <taxon>Bacilli</taxon>
        <taxon>Lactobacillales</taxon>
        <taxon>Enterococcaceae</taxon>
        <taxon>Vagococcus</taxon>
    </lineage>
</organism>
<accession>A0A1X6WMI6</accession>
<feature type="transmembrane region" description="Helical" evidence="2">
    <location>
        <begin position="48"/>
        <end position="65"/>
    </location>
</feature>
<feature type="compositionally biased region" description="Basic and acidic residues" evidence="1">
    <location>
        <begin position="7"/>
        <end position="22"/>
    </location>
</feature>
<feature type="compositionally biased region" description="Polar residues" evidence="1">
    <location>
        <begin position="23"/>
        <end position="40"/>
    </location>
</feature>
<feature type="compositionally biased region" description="Basic and acidic residues" evidence="1">
    <location>
        <begin position="85"/>
        <end position="97"/>
    </location>
</feature>
<dbReference type="RefSeq" id="WP_086951120.1">
    <property type="nucleotide sequence ID" value="NZ_FWFD01000008.1"/>
</dbReference>
<evidence type="ECO:0000256" key="1">
    <source>
        <dbReference type="SAM" id="MobiDB-lite"/>
    </source>
</evidence>
<feature type="region of interest" description="Disordered" evidence="1">
    <location>
        <begin position="1"/>
        <end position="40"/>
    </location>
</feature>
<protein>
    <submittedName>
        <fullName evidence="3">Uncharacterized protein</fullName>
    </submittedName>
</protein>
<evidence type="ECO:0000256" key="2">
    <source>
        <dbReference type="SAM" id="Phobius"/>
    </source>
</evidence>